<organism evidence="2 3">
    <name type="scientific">Cephalotus follicularis</name>
    <name type="common">Albany pitcher plant</name>
    <dbReference type="NCBI Taxonomy" id="3775"/>
    <lineage>
        <taxon>Eukaryota</taxon>
        <taxon>Viridiplantae</taxon>
        <taxon>Streptophyta</taxon>
        <taxon>Embryophyta</taxon>
        <taxon>Tracheophyta</taxon>
        <taxon>Spermatophyta</taxon>
        <taxon>Magnoliopsida</taxon>
        <taxon>eudicotyledons</taxon>
        <taxon>Gunneridae</taxon>
        <taxon>Pentapetalae</taxon>
        <taxon>rosids</taxon>
        <taxon>fabids</taxon>
        <taxon>Oxalidales</taxon>
        <taxon>Cephalotaceae</taxon>
        <taxon>Cephalotus</taxon>
    </lineage>
</organism>
<sequence>TSNNIIIETIHPPSEKLHINIPNGKIQATQFKLQAKNIKTPPTIYKPNKIIEQNNYTNRHLQTLDSQLSRIESMIQKTDDEIKTKNQKTKPLFTPHTIPQTQIKQLQKQTLGEINQRLQEHIIPDTPTTSTSTTPQKEPTNKIQINAIQENETSSYDSIQNINNQLSAIIKTEPLTSYYYRPTYPDLQIEGGKFTQACYQSITIYE</sequence>
<reference evidence="3" key="1">
    <citation type="submission" date="2016-04" db="EMBL/GenBank/DDBJ databases">
        <title>Cephalotus genome sequencing.</title>
        <authorList>
            <person name="Fukushima K."/>
            <person name="Hasebe M."/>
            <person name="Fang X."/>
        </authorList>
    </citation>
    <scope>NUCLEOTIDE SEQUENCE [LARGE SCALE GENOMIC DNA]</scope>
    <source>
        <strain evidence="3">cv. St1</strain>
    </source>
</reference>
<feature type="non-terminal residue" evidence="2">
    <location>
        <position position="1"/>
    </location>
</feature>
<dbReference type="AlphaFoldDB" id="A0A1Q3CK75"/>
<evidence type="ECO:0000313" key="2">
    <source>
        <dbReference type="EMBL" id="GAV80650.1"/>
    </source>
</evidence>
<keyword evidence="1" id="KW-0175">Coiled coil</keyword>
<protein>
    <submittedName>
        <fullName evidence="2">Uncharacterized protein</fullName>
    </submittedName>
</protein>
<gene>
    <name evidence="2" type="ORF">CFOL_v3_24110</name>
</gene>
<feature type="coiled-coil region" evidence="1">
    <location>
        <begin position="61"/>
        <end position="88"/>
    </location>
</feature>
<evidence type="ECO:0000313" key="3">
    <source>
        <dbReference type="Proteomes" id="UP000187406"/>
    </source>
</evidence>
<proteinExistence type="predicted"/>
<accession>A0A1Q3CK75</accession>
<evidence type="ECO:0000256" key="1">
    <source>
        <dbReference type="SAM" id="Coils"/>
    </source>
</evidence>
<comment type="caution">
    <text evidence="2">The sequence shown here is derived from an EMBL/GenBank/DDBJ whole genome shotgun (WGS) entry which is preliminary data.</text>
</comment>
<keyword evidence="3" id="KW-1185">Reference proteome</keyword>
<dbReference type="EMBL" id="BDDD01002224">
    <property type="protein sequence ID" value="GAV80650.1"/>
    <property type="molecule type" value="Genomic_DNA"/>
</dbReference>
<dbReference type="InParanoid" id="A0A1Q3CK75"/>
<dbReference type="OrthoDB" id="1735266at2759"/>
<name>A0A1Q3CK75_CEPFO</name>
<dbReference type="Proteomes" id="UP000187406">
    <property type="component" value="Unassembled WGS sequence"/>
</dbReference>